<reference evidence="1" key="2">
    <citation type="journal article" date="2015" name="Fish Shellfish Immunol.">
        <title>Early steps in the European eel (Anguilla anguilla)-Vibrio vulnificus interaction in the gills: Role of the RtxA13 toxin.</title>
        <authorList>
            <person name="Callol A."/>
            <person name="Pajuelo D."/>
            <person name="Ebbesson L."/>
            <person name="Teles M."/>
            <person name="MacKenzie S."/>
            <person name="Amaro C."/>
        </authorList>
    </citation>
    <scope>NUCLEOTIDE SEQUENCE</scope>
</reference>
<evidence type="ECO:0000313" key="1">
    <source>
        <dbReference type="EMBL" id="JAH08631.1"/>
    </source>
</evidence>
<proteinExistence type="predicted"/>
<accession>A0A0E9PVI0</accession>
<organism evidence="1">
    <name type="scientific">Anguilla anguilla</name>
    <name type="common">European freshwater eel</name>
    <name type="synonym">Muraena anguilla</name>
    <dbReference type="NCBI Taxonomy" id="7936"/>
    <lineage>
        <taxon>Eukaryota</taxon>
        <taxon>Metazoa</taxon>
        <taxon>Chordata</taxon>
        <taxon>Craniata</taxon>
        <taxon>Vertebrata</taxon>
        <taxon>Euteleostomi</taxon>
        <taxon>Actinopterygii</taxon>
        <taxon>Neopterygii</taxon>
        <taxon>Teleostei</taxon>
        <taxon>Anguilliformes</taxon>
        <taxon>Anguillidae</taxon>
        <taxon>Anguilla</taxon>
    </lineage>
</organism>
<protein>
    <submittedName>
        <fullName evidence="1">Uncharacterized protein</fullName>
    </submittedName>
</protein>
<reference evidence="1" key="1">
    <citation type="submission" date="2014-11" db="EMBL/GenBank/DDBJ databases">
        <authorList>
            <person name="Amaro Gonzalez C."/>
        </authorList>
    </citation>
    <scope>NUCLEOTIDE SEQUENCE</scope>
</reference>
<dbReference type="EMBL" id="GBXM01099946">
    <property type="protein sequence ID" value="JAH08631.1"/>
    <property type="molecule type" value="Transcribed_RNA"/>
</dbReference>
<dbReference type="AlphaFoldDB" id="A0A0E9PVI0"/>
<name>A0A0E9PVI0_ANGAN</name>
<sequence>MLTELRLWHFTCTRSPAAEHLTSGYFTPYSSHSTTGQS</sequence>